<dbReference type="Pfam" id="PF00703">
    <property type="entry name" value="Glyco_hydro_2"/>
    <property type="match status" value="1"/>
</dbReference>
<gene>
    <name evidence="10" type="ORF">SAMN04489834_2214</name>
</gene>
<dbReference type="InterPro" id="IPR006101">
    <property type="entry name" value="Glyco_hydro_2"/>
</dbReference>
<proteinExistence type="inferred from homology"/>
<dbReference type="FunFam" id="3.20.20.80:FF:000080">
    <property type="entry name" value="Beta-glucuronidase UidA"/>
    <property type="match status" value="1"/>
</dbReference>
<keyword evidence="11" id="KW-1185">Reference proteome</keyword>
<dbReference type="EC" id="3.2.1.31" evidence="2"/>
<dbReference type="Pfam" id="PF02837">
    <property type="entry name" value="Glyco_hydro_2_N"/>
    <property type="match status" value="1"/>
</dbReference>
<dbReference type="GO" id="GO:0004566">
    <property type="term" value="F:beta-glucuronidase activity"/>
    <property type="evidence" value="ECO:0007669"/>
    <property type="project" value="UniProtKB-EC"/>
</dbReference>
<dbReference type="GO" id="GO:0030246">
    <property type="term" value="F:carbohydrate binding"/>
    <property type="evidence" value="ECO:0007669"/>
    <property type="project" value="TreeGrafter"/>
</dbReference>
<keyword evidence="4 6" id="KW-0378">Hydrolase</keyword>
<dbReference type="InterPro" id="IPR036156">
    <property type="entry name" value="Beta-gal/glucu_dom_sf"/>
</dbReference>
<dbReference type="Proteomes" id="UP000181956">
    <property type="component" value="Chromosome I"/>
</dbReference>
<dbReference type="PROSITE" id="PS00719">
    <property type="entry name" value="GLYCOSYL_HYDROL_F2_1"/>
    <property type="match status" value="1"/>
</dbReference>
<dbReference type="InterPro" id="IPR017853">
    <property type="entry name" value="GH"/>
</dbReference>
<dbReference type="GO" id="GO:0005975">
    <property type="term" value="P:carbohydrate metabolic process"/>
    <property type="evidence" value="ECO:0007669"/>
    <property type="project" value="InterPro"/>
</dbReference>
<dbReference type="RefSeq" id="WP_083364094.1">
    <property type="nucleotide sequence ID" value="NZ_LT629742.1"/>
</dbReference>
<dbReference type="Gene3D" id="2.60.120.260">
    <property type="entry name" value="Galactose-binding domain-like"/>
    <property type="match status" value="1"/>
</dbReference>
<dbReference type="SUPFAM" id="SSF51445">
    <property type="entry name" value="(Trans)glycosidases"/>
    <property type="match status" value="1"/>
</dbReference>
<dbReference type="STRING" id="412690.SAMN04489834_2214"/>
<protein>
    <recommendedName>
        <fullName evidence="3">Beta-glucuronidase</fullName>
        <ecNumber evidence="2">3.2.1.31</ecNumber>
    </recommendedName>
</protein>
<dbReference type="InterPro" id="IPR013783">
    <property type="entry name" value="Ig-like_fold"/>
</dbReference>
<dbReference type="PRINTS" id="PR00132">
    <property type="entry name" value="GLHYDRLASE2"/>
</dbReference>
<evidence type="ECO:0000259" key="9">
    <source>
        <dbReference type="Pfam" id="PF02837"/>
    </source>
</evidence>
<name>A0A1H1VA92_9MICO</name>
<evidence type="ECO:0000256" key="1">
    <source>
        <dbReference type="ARBA" id="ARBA00007401"/>
    </source>
</evidence>
<evidence type="ECO:0000256" key="4">
    <source>
        <dbReference type="ARBA" id="ARBA00022801"/>
    </source>
</evidence>
<feature type="domain" description="Glycoside hydrolase family 2 catalytic" evidence="8">
    <location>
        <begin position="272"/>
        <end position="587"/>
    </location>
</feature>
<dbReference type="SUPFAM" id="SSF49303">
    <property type="entry name" value="beta-Galactosidase/glucuronidase domain"/>
    <property type="match status" value="1"/>
</dbReference>
<evidence type="ECO:0000259" key="7">
    <source>
        <dbReference type="Pfam" id="PF00703"/>
    </source>
</evidence>
<evidence type="ECO:0000256" key="5">
    <source>
        <dbReference type="ARBA" id="ARBA00023295"/>
    </source>
</evidence>
<dbReference type="EMBL" id="LT629742">
    <property type="protein sequence ID" value="SDS81667.1"/>
    <property type="molecule type" value="Genomic_DNA"/>
</dbReference>
<organism evidence="10 11">
    <name type="scientific">Microterricola viridarii</name>
    <dbReference type="NCBI Taxonomy" id="412690"/>
    <lineage>
        <taxon>Bacteria</taxon>
        <taxon>Bacillati</taxon>
        <taxon>Actinomycetota</taxon>
        <taxon>Actinomycetes</taxon>
        <taxon>Micrococcales</taxon>
        <taxon>Microbacteriaceae</taxon>
        <taxon>Microterricola</taxon>
    </lineage>
</organism>
<dbReference type="Gene3D" id="3.20.20.80">
    <property type="entry name" value="Glycosidases"/>
    <property type="match status" value="1"/>
</dbReference>
<evidence type="ECO:0000256" key="3">
    <source>
        <dbReference type="ARBA" id="ARBA00016205"/>
    </source>
</evidence>
<reference evidence="11" key="1">
    <citation type="submission" date="2016-10" db="EMBL/GenBank/DDBJ databases">
        <authorList>
            <person name="Varghese N."/>
            <person name="Submissions S."/>
        </authorList>
    </citation>
    <scope>NUCLEOTIDE SEQUENCE [LARGE SCALE GENOMIC DNA]</scope>
    <source>
        <strain evidence="11">DSM 21772</strain>
    </source>
</reference>
<evidence type="ECO:0000313" key="10">
    <source>
        <dbReference type="EMBL" id="SDS81667.1"/>
    </source>
</evidence>
<dbReference type="AlphaFoldDB" id="A0A1H1VA92"/>
<comment type="similarity">
    <text evidence="1 6">Belongs to the glycosyl hydrolase 2 family.</text>
</comment>
<dbReference type="InterPro" id="IPR006104">
    <property type="entry name" value="Glyco_hydro_2_N"/>
</dbReference>
<dbReference type="InterPro" id="IPR008979">
    <property type="entry name" value="Galactose-bd-like_sf"/>
</dbReference>
<accession>A0A1H1VA92</accession>
<dbReference type="InterPro" id="IPR006102">
    <property type="entry name" value="Ig-like_GH2"/>
</dbReference>
<dbReference type="OrthoDB" id="9762066at2"/>
<dbReference type="PANTHER" id="PTHR10066:SF67">
    <property type="entry name" value="BETA-GLUCURONIDASE"/>
    <property type="match status" value="1"/>
</dbReference>
<evidence type="ECO:0000256" key="6">
    <source>
        <dbReference type="RuleBase" id="RU361154"/>
    </source>
</evidence>
<dbReference type="Gene3D" id="2.60.40.10">
    <property type="entry name" value="Immunoglobulins"/>
    <property type="match status" value="1"/>
</dbReference>
<evidence type="ECO:0000256" key="2">
    <source>
        <dbReference type="ARBA" id="ARBA00012761"/>
    </source>
</evidence>
<evidence type="ECO:0000259" key="8">
    <source>
        <dbReference type="Pfam" id="PF02836"/>
    </source>
</evidence>
<sequence>MLKPKHTPTRELLNLDGVWRFGIDSRLSEQPWTALLETPLEAAVPASYNDLFTDSEIRDHVGWVYYQREVRVPRGWAGERIVLRFDAATHAARVYVGDELVGAHIGGYTPFDVDITDRVKAGGAFRLTVGVSGDLSNETIPPGRIEVGMDGRRKQVYFHDFYNYAGLARSVWLYCMPQTRIADVTVVTDFEGSVGTVDYRVELDGDAEVRVRLADAGGVVVAEAQGVAGSLVVADVTLWKPGAAYLYELTVEAVDGENVIDSYPVPVGVRTVKVRGHEFLINGEPFYFTGFGKHEDSPVRGKGHDDAFMVHDFQLMDWTGANSFRTSHYPYAEEVLDFADRQGIVVIDETAAVGLNMGVVGGMSGVPPFPTFSEQYAGAATQDAHAQHIRELITRDKNHPSVVMWCIANEPASNEDGAREYFEPLVKLARELDPTRPLTYALVMFATFQNDQIIDLFDVVSMNRYYGWYIAIGDLKTAEMYLQGDIEGWVERTGKPIMMTEYGADTQPGIHSVWDAGWTEEYQVNYLAMNHRVFDRFPQFVGEQVWNFADFATSNGIHRVDGNKKGVFTRDRKPKSAAFSLRDRWRGLNGRKPGATE</sequence>
<dbReference type="InterPro" id="IPR006103">
    <property type="entry name" value="Glyco_hydro_2_cat"/>
</dbReference>
<feature type="domain" description="Glycosyl hydrolases family 2 sugar binding" evidence="9">
    <location>
        <begin position="14"/>
        <end position="177"/>
    </location>
</feature>
<dbReference type="Pfam" id="PF02836">
    <property type="entry name" value="Glyco_hydro_2_C"/>
    <property type="match status" value="1"/>
</dbReference>
<dbReference type="PANTHER" id="PTHR10066">
    <property type="entry name" value="BETA-GLUCURONIDASE"/>
    <property type="match status" value="1"/>
</dbReference>
<dbReference type="NCBIfam" id="NF007538">
    <property type="entry name" value="PRK10150.1"/>
    <property type="match status" value="1"/>
</dbReference>
<dbReference type="GO" id="GO:0019391">
    <property type="term" value="P:glucuronoside catabolic process"/>
    <property type="evidence" value="ECO:0007669"/>
    <property type="project" value="TreeGrafter"/>
</dbReference>
<keyword evidence="5 6" id="KW-0326">Glycosidase</keyword>
<feature type="domain" description="Glycoside hydrolase family 2 immunoglobulin-like beta-sandwich" evidence="7">
    <location>
        <begin position="179"/>
        <end position="270"/>
    </location>
</feature>
<dbReference type="InterPro" id="IPR023230">
    <property type="entry name" value="Glyco_hydro_2_CS"/>
</dbReference>
<evidence type="ECO:0000313" key="11">
    <source>
        <dbReference type="Proteomes" id="UP000181956"/>
    </source>
</evidence>
<dbReference type="SUPFAM" id="SSF49785">
    <property type="entry name" value="Galactose-binding domain-like"/>
    <property type="match status" value="1"/>
</dbReference>